<dbReference type="NCBIfam" id="TIGR01451">
    <property type="entry name" value="B_ant_repeat"/>
    <property type="match status" value="2"/>
</dbReference>
<dbReference type="EMBL" id="JBHLTQ010000005">
    <property type="protein sequence ID" value="MFC0605277.1"/>
    <property type="molecule type" value="Genomic_DNA"/>
</dbReference>
<evidence type="ECO:0000313" key="4">
    <source>
        <dbReference type="EMBL" id="MFC0605277.1"/>
    </source>
</evidence>
<dbReference type="Proteomes" id="UP001589832">
    <property type="component" value="Unassembled WGS sequence"/>
</dbReference>
<dbReference type="Gene3D" id="2.60.40.10">
    <property type="entry name" value="Immunoglobulins"/>
    <property type="match status" value="1"/>
</dbReference>
<name>A0ABV6QBL8_9FLAO</name>
<reference evidence="4 5" key="1">
    <citation type="submission" date="2024-09" db="EMBL/GenBank/DDBJ databases">
        <authorList>
            <person name="Sun Q."/>
            <person name="Mori K."/>
        </authorList>
    </citation>
    <scope>NUCLEOTIDE SEQUENCE [LARGE SCALE GENOMIC DNA]</scope>
    <source>
        <strain evidence="4 5">NCAIM B.02481</strain>
    </source>
</reference>
<dbReference type="PANTHER" id="PTHR34819:SF3">
    <property type="entry name" value="CELL SURFACE PROTEIN"/>
    <property type="match status" value="1"/>
</dbReference>
<gene>
    <name evidence="4" type="ORF">ACFFGA_11975</name>
</gene>
<feature type="domain" description="DUF11" evidence="2">
    <location>
        <begin position="198"/>
        <end position="311"/>
    </location>
</feature>
<dbReference type="Pfam" id="PF13585">
    <property type="entry name" value="CHU_C"/>
    <property type="match status" value="1"/>
</dbReference>
<dbReference type="InterPro" id="IPR026341">
    <property type="entry name" value="T9SS_type_B"/>
</dbReference>
<accession>A0ABV6QBL8</accession>
<keyword evidence="5" id="KW-1185">Reference proteome</keyword>
<evidence type="ECO:0000259" key="2">
    <source>
        <dbReference type="Pfam" id="PF01345"/>
    </source>
</evidence>
<evidence type="ECO:0000259" key="3">
    <source>
        <dbReference type="Pfam" id="PF24346"/>
    </source>
</evidence>
<dbReference type="PANTHER" id="PTHR34819">
    <property type="entry name" value="LARGE CYSTEINE-RICH PERIPLASMIC PROTEIN OMCB"/>
    <property type="match status" value="1"/>
</dbReference>
<dbReference type="NCBIfam" id="TIGR04131">
    <property type="entry name" value="Bac_Flav_CTERM"/>
    <property type="match status" value="1"/>
</dbReference>
<sequence length="410" mass="43802">EQDAVDAGGFSNSVVADGDSPAGTNVDDTSDDDDDTDGNTEDDPTEITIPPNPSISLIKTTLPLEDTNGDGIAGSLGDIISYVFIVENTGNLTLTNIEVQDVLPGLNLVGGPIAQLLPGEIDSTTFTATYEITQDDLDTGFVMNSATVSSEAPGGDLGDPTDDIRDISDDPNDPSDNDDNGDGDPDDPTVTPVNSIFDLEVTKIVDEVRPVVGAEVTFTIEVANIGNVTATNIVISEQIPSGYVFVSAITTAGTYSEFDGEWTIAQLDPDQVEILQITVEVLGFGDYANTAFVSSADGGTDVNPTNDEDTAIVDPICLTIYNEFSPNDDGVNETFVIDCLERFPNNKLEVYNRWGNIVYSKKGYLNDWRGTSNGRAVINESDKLPVGTYYYVLDLGDGSDPRVGWLYINR</sequence>
<dbReference type="InterPro" id="IPR051172">
    <property type="entry name" value="Chlamydia_OmcB"/>
</dbReference>
<evidence type="ECO:0000256" key="1">
    <source>
        <dbReference type="SAM" id="MobiDB-lite"/>
    </source>
</evidence>
<comment type="caution">
    <text evidence="4">The sequence shown here is derived from an EMBL/GenBank/DDBJ whole genome shotgun (WGS) entry which is preliminary data.</text>
</comment>
<feature type="region of interest" description="Disordered" evidence="1">
    <location>
        <begin position="148"/>
        <end position="193"/>
    </location>
</feature>
<feature type="compositionally biased region" description="Acidic residues" evidence="1">
    <location>
        <begin position="169"/>
        <end position="187"/>
    </location>
</feature>
<dbReference type="Pfam" id="PF24346">
    <property type="entry name" value="DUF7507"/>
    <property type="match status" value="1"/>
</dbReference>
<proteinExistence type="predicted"/>
<protein>
    <submittedName>
        <fullName evidence="4">Gliding motility-associated C-terminal domain-containing protein</fullName>
    </submittedName>
</protein>
<feature type="non-terminal residue" evidence="4">
    <location>
        <position position="1"/>
    </location>
</feature>
<dbReference type="InterPro" id="IPR055354">
    <property type="entry name" value="DUF7507"/>
</dbReference>
<feature type="region of interest" description="Disordered" evidence="1">
    <location>
        <begin position="1"/>
        <end position="52"/>
    </location>
</feature>
<evidence type="ECO:0000313" key="5">
    <source>
        <dbReference type="Proteomes" id="UP001589832"/>
    </source>
</evidence>
<dbReference type="InterPro" id="IPR047589">
    <property type="entry name" value="DUF11_rpt"/>
</dbReference>
<dbReference type="RefSeq" id="WP_386064333.1">
    <property type="nucleotide sequence ID" value="NZ_JBHLTQ010000005.1"/>
</dbReference>
<dbReference type="InterPro" id="IPR013783">
    <property type="entry name" value="Ig-like_fold"/>
</dbReference>
<feature type="compositionally biased region" description="Acidic residues" evidence="1">
    <location>
        <begin position="28"/>
        <end position="45"/>
    </location>
</feature>
<feature type="domain" description="DUF7507" evidence="3">
    <location>
        <begin position="52"/>
        <end position="156"/>
    </location>
</feature>
<dbReference type="InterPro" id="IPR001434">
    <property type="entry name" value="OmcB-like_DUF11"/>
</dbReference>
<organism evidence="4 5">
    <name type="scientific">Winogradskyella pulchriflava</name>
    <dbReference type="NCBI Taxonomy" id="1110688"/>
    <lineage>
        <taxon>Bacteria</taxon>
        <taxon>Pseudomonadati</taxon>
        <taxon>Bacteroidota</taxon>
        <taxon>Flavobacteriia</taxon>
        <taxon>Flavobacteriales</taxon>
        <taxon>Flavobacteriaceae</taxon>
        <taxon>Winogradskyella</taxon>
    </lineage>
</organism>
<dbReference type="Pfam" id="PF01345">
    <property type="entry name" value="DUF11"/>
    <property type="match status" value="1"/>
</dbReference>